<gene>
    <name evidence="8" type="ORF">IAA93_07980</name>
</gene>
<dbReference type="InterPro" id="IPR051451">
    <property type="entry name" value="PhoH2-like"/>
</dbReference>
<dbReference type="GO" id="GO:0005524">
    <property type="term" value="F:ATP binding"/>
    <property type="evidence" value="ECO:0007669"/>
    <property type="project" value="UniProtKB-KW"/>
</dbReference>
<dbReference type="AlphaFoldDB" id="A0A9D2UJM6"/>
<evidence type="ECO:0000256" key="1">
    <source>
        <dbReference type="ARBA" id="ARBA00004496"/>
    </source>
</evidence>
<dbReference type="SUPFAM" id="SSF52540">
    <property type="entry name" value="P-loop containing nucleoside triphosphate hydrolases"/>
    <property type="match status" value="1"/>
</dbReference>
<feature type="domain" description="PhoH-like protein" evidence="7">
    <location>
        <begin position="105"/>
        <end position="308"/>
    </location>
</feature>
<comment type="caution">
    <text evidence="8">The sequence shown here is derived from an EMBL/GenBank/DDBJ whole genome shotgun (WGS) entry which is preliminary data.</text>
</comment>
<evidence type="ECO:0000313" key="9">
    <source>
        <dbReference type="Proteomes" id="UP000787625"/>
    </source>
</evidence>
<reference evidence="8" key="2">
    <citation type="submission" date="2021-04" db="EMBL/GenBank/DDBJ databases">
        <authorList>
            <person name="Gilroy R."/>
        </authorList>
    </citation>
    <scope>NUCLEOTIDE SEQUENCE</scope>
    <source>
        <strain evidence="8">MalCec1-1739</strain>
    </source>
</reference>
<sequence>MIEKTIILEDVDPVVFYGANNSNLQILKALYPKLRMIARGNVIKVLGEEEDITGAEDNIKALQHHCAIYNMLREEDVLEIVNGSNPYSHATDSRAIVYNITGKAITPRSKNQELLVEKFLEDDMVFAVGPAGSGKTYLSIALAVRALKNKEVKRIILSRPAVEAGEKLGFLPGDMKEKIDPYLQPLYDALQDMLPAAKLKEYMDYNVIQIAPLAFMRGRTLNDAVVILDEAQNTTSEQIKMFLTRMGINTKMIITGDLTQIDLPVARKSGLVHALHILKGVKGIGFVELGKKDIVRHKLVQRIVDAYERAERAAEKQSEQSIHNKNTDK</sequence>
<dbReference type="EMBL" id="DWUP01000188">
    <property type="protein sequence ID" value="HJD53644.1"/>
    <property type="molecule type" value="Genomic_DNA"/>
</dbReference>
<dbReference type="PANTHER" id="PTHR30473">
    <property type="entry name" value="PROTEIN PHOH"/>
    <property type="match status" value="1"/>
</dbReference>
<dbReference type="FunFam" id="3.40.50.300:FF:000013">
    <property type="entry name" value="PhoH family ATPase"/>
    <property type="match status" value="1"/>
</dbReference>
<accession>A0A9D2UJM6</accession>
<dbReference type="GO" id="GO:0005829">
    <property type="term" value="C:cytosol"/>
    <property type="evidence" value="ECO:0007669"/>
    <property type="project" value="TreeGrafter"/>
</dbReference>
<evidence type="ECO:0000256" key="2">
    <source>
        <dbReference type="ARBA" id="ARBA00010393"/>
    </source>
</evidence>
<evidence type="ECO:0000259" key="7">
    <source>
        <dbReference type="Pfam" id="PF02562"/>
    </source>
</evidence>
<dbReference type="InterPro" id="IPR027417">
    <property type="entry name" value="P-loop_NTPase"/>
</dbReference>
<evidence type="ECO:0000256" key="5">
    <source>
        <dbReference type="ARBA" id="ARBA00022840"/>
    </source>
</evidence>
<evidence type="ECO:0000256" key="6">
    <source>
        <dbReference type="ARBA" id="ARBA00039970"/>
    </source>
</evidence>
<protein>
    <recommendedName>
        <fullName evidence="6">PhoH-like protein</fullName>
    </recommendedName>
</protein>
<keyword evidence="5" id="KW-0067">ATP-binding</keyword>
<keyword evidence="3" id="KW-0963">Cytoplasm</keyword>
<dbReference type="Proteomes" id="UP000787625">
    <property type="component" value="Unassembled WGS sequence"/>
</dbReference>
<proteinExistence type="inferred from homology"/>
<name>A0A9D2UJM6_9BACT</name>
<evidence type="ECO:0000256" key="3">
    <source>
        <dbReference type="ARBA" id="ARBA00022490"/>
    </source>
</evidence>
<organism evidence="8 9">
    <name type="scientific">Candidatus Avibacteroides avistercoris</name>
    <dbReference type="NCBI Taxonomy" id="2840690"/>
    <lineage>
        <taxon>Bacteria</taxon>
        <taxon>Pseudomonadati</taxon>
        <taxon>Bacteroidota</taxon>
        <taxon>Bacteroidia</taxon>
        <taxon>Bacteroidales</taxon>
        <taxon>Bacteroidaceae</taxon>
        <taxon>Bacteroidaceae incertae sedis</taxon>
        <taxon>Candidatus Avibacteroides</taxon>
    </lineage>
</organism>
<keyword evidence="4" id="KW-0547">Nucleotide-binding</keyword>
<evidence type="ECO:0000313" key="8">
    <source>
        <dbReference type="EMBL" id="HJD53644.1"/>
    </source>
</evidence>
<dbReference type="InterPro" id="IPR003714">
    <property type="entry name" value="PhoH"/>
</dbReference>
<dbReference type="PANTHER" id="PTHR30473:SF1">
    <property type="entry name" value="PHOH-LIKE PROTEIN"/>
    <property type="match status" value="1"/>
</dbReference>
<reference evidence="8" key="1">
    <citation type="journal article" date="2021" name="PeerJ">
        <title>Extensive microbial diversity within the chicken gut microbiome revealed by metagenomics and culture.</title>
        <authorList>
            <person name="Gilroy R."/>
            <person name="Ravi A."/>
            <person name="Getino M."/>
            <person name="Pursley I."/>
            <person name="Horton D.L."/>
            <person name="Alikhan N.F."/>
            <person name="Baker D."/>
            <person name="Gharbi K."/>
            <person name="Hall N."/>
            <person name="Watson M."/>
            <person name="Adriaenssens E.M."/>
            <person name="Foster-Nyarko E."/>
            <person name="Jarju S."/>
            <person name="Secka A."/>
            <person name="Antonio M."/>
            <person name="Oren A."/>
            <person name="Chaudhuri R.R."/>
            <person name="La Ragione R."/>
            <person name="Hildebrand F."/>
            <person name="Pallen M.J."/>
        </authorList>
    </citation>
    <scope>NUCLEOTIDE SEQUENCE</scope>
    <source>
        <strain evidence="8">MalCec1-1739</strain>
    </source>
</reference>
<evidence type="ECO:0000256" key="4">
    <source>
        <dbReference type="ARBA" id="ARBA00022741"/>
    </source>
</evidence>
<dbReference type="Gene3D" id="3.40.50.300">
    <property type="entry name" value="P-loop containing nucleotide triphosphate hydrolases"/>
    <property type="match status" value="1"/>
</dbReference>
<comment type="similarity">
    <text evidence="2">Belongs to the PhoH family.</text>
</comment>
<dbReference type="Pfam" id="PF02562">
    <property type="entry name" value="PhoH"/>
    <property type="match status" value="1"/>
</dbReference>
<comment type="subcellular location">
    <subcellularLocation>
        <location evidence="1">Cytoplasm</location>
    </subcellularLocation>
</comment>